<feature type="domain" description="DUF222" evidence="2">
    <location>
        <begin position="158"/>
        <end position="320"/>
    </location>
</feature>
<evidence type="ECO:0000313" key="3">
    <source>
        <dbReference type="EMBL" id="RRO87398.1"/>
    </source>
</evidence>
<sequence>MIGSTRNRIRPYGQAHIRFTADEGSAGNRNRDTTGPERTRIRFTPGKAPVQGPAHRRNRGHAHHNNRTPGDTHDRRGRVQAQHSTPPGTTETPHSEPGTTPPNGPGTTPRDTPDPTDRTPLNRLEHTVVRRWRPEVDDDDRARCAVEINRSTVTLARLCTPEEDDDVERHVARIAATVGVTRGKAMTLADIGVMMRRMPRVAALLERGFLGFEHMRTLATDTVALAAHAVRAVEQDMVALLTPRRDRQAVPTPQWLHRRLTQIVDLHDPPAAPKETPPPERWVKIDESCRDATFLDICLPDDEGREFTTVLRAVARTMSCPLGEALMHMCRQTAKVEVTLNVYRSADGGPVSFADGRLSAAGGEALMRRLTSVRLIGPGSAAGYRPTPAMTAFLEGRDGTCRFPSCTVPATRCEKDHIRRWNHADPAAGGPTDTANMHCLCHRHHELKTMGLWDVTAAADGTEVWSSIDDGHVVVTVPTGPLADRRVTYAERAERRRRVA</sequence>
<dbReference type="InterPro" id="IPR003870">
    <property type="entry name" value="DUF222"/>
</dbReference>
<name>A0A3R8QF86_9CORY</name>
<feature type="compositionally biased region" description="Polar residues" evidence="1">
    <location>
        <begin position="81"/>
        <end position="92"/>
    </location>
</feature>
<evidence type="ECO:0000256" key="1">
    <source>
        <dbReference type="SAM" id="MobiDB-lite"/>
    </source>
</evidence>
<dbReference type="Pfam" id="PF02720">
    <property type="entry name" value="DUF222"/>
    <property type="match status" value="1"/>
</dbReference>
<dbReference type="CDD" id="cd00085">
    <property type="entry name" value="HNHc"/>
    <property type="match status" value="1"/>
</dbReference>
<feature type="compositionally biased region" description="Basic residues" evidence="1">
    <location>
        <begin position="54"/>
        <end position="66"/>
    </location>
</feature>
<accession>A0A3R8QF86</accession>
<proteinExistence type="predicted"/>
<reference evidence="3 4" key="1">
    <citation type="submission" date="2018-01" db="EMBL/GenBank/DDBJ databases">
        <title>Twenty Corynebacterium bovis Genomes.</title>
        <authorList>
            <person name="Gulvik C.A."/>
        </authorList>
    </citation>
    <scope>NUCLEOTIDE SEQUENCE [LARGE SCALE GENOMIC DNA]</scope>
    <source>
        <strain evidence="3 4">F6900</strain>
    </source>
</reference>
<protein>
    <recommendedName>
        <fullName evidence="2">DUF222 domain-containing protein</fullName>
    </recommendedName>
</protein>
<evidence type="ECO:0000259" key="2">
    <source>
        <dbReference type="Pfam" id="PF02720"/>
    </source>
</evidence>
<evidence type="ECO:0000313" key="4">
    <source>
        <dbReference type="Proteomes" id="UP000276526"/>
    </source>
</evidence>
<dbReference type="EMBL" id="PQNK01000003">
    <property type="protein sequence ID" value="RRO87398.1"/>
    <property type="molecule type" value="Genomic_DNA"/>
</dbReference>
<comment type="caution">
    <text evidence="3">The sequence shown here is derived from an EMBL/GenBank/DDBJ whole genome shotgun (WGS) entry which is preliminary data.</text>
</comment>
<feature type="compositionally biased region" description="Basic and acidic residues" evidence="1">
    <location>
        <begin position="29"/>
        <end position="40"/>
    </location>
</feature>
<feature type="region of interest" description="Disordered" evidence="1">
    <location>
        <begin position="1"/>
        <end position="123"/>
    </location>
</feature>
<dbReference type="AlphaFoldDB" id="A0A3R8QF86"/>
<dbReference type="InterPro" id="IPR003615">
    <property type="entry name" value="HNH_nuc"/>
</dbReference>
<organism evidence="3 4">
    <name type="scientific">Corynebacterium bovis</name>
    <dbReference type="NCBI Taxonomy" id="36808"/>
    <lineage>
        <taxon>Bacteria</taxon>
        <taxon>Bacillati</taxon>
        <taxon>Actinomycetota</taxon>
        <taxon>Actinomycetes</taxon>
        <taxon>Mycobacteriales</taxon>
        <taxon>Corynebacteriaceae</taxon>
        <taxon>Corynebacterium</taxon>
    </lineage>
</organism>
<dbReference type="Proteomes" id="UP000276526">
    <property type="component" value="Unassembled WGS sequence"/>
</dbReference>
<gene>
    <name evidence="3" type="ORF">CXF48_02350</name>
</gene>